<evidence type="ECO:0000259" key="1">
    <source>
        <dbReference type="PROSITE" id="PS50943"/>
    </source>
</evidence>
<proteinExistence type="predicted"/>
<dbReference type="RefSeq" id="WP_027200446.1">
    <property type="nucleotide sequence ID" value="NZ_CALZYG010000069.1"/>
</dbReference>
<dbReference type="GO" id="GO:0003677">
    <property type="term" value="F:DNA binding"/>
    <property type="evidence" value="ECO:0007669"/>
    <property type="project" value="InterPro"/>
</dbReference>
<name>A0A412X0J0_9BACT</name>
<dbReference type="EMBL" id="QRZA01000011">
    <property type="protein sequence ID" value="RGV33737.1"/>
    <property type="molecule type" value="Genomic_DNA"/>
</dbReference>
<keyword evidence="5" id="KW-1185">Reference proteome</keyword>
<organism evidence="3 4">
    <name type="scientific">Butyricimonas virosa</name>
    <dbReference type="NCBI Taxonomy" id="544645"/>
    <lineage>
        <taxon>Bacteria</taxon>
        <taxon>Pseudomonadati</taxon>
        <taxon>Bacteroidota</taxon>
        <taxon>Bacteroidia</taxon>
        <taxon>Bacteroidales</taxon>
        <taxon>Odoribacteraceae</taxon>
        <taxon>Butyricimonas</taxon>
    </lineage>
</organism>
<feature type="domain" description="HTH cro/C1-type" evidence="1">
    <location>
        <begin position="17"/>
        <end position="70"/>
    </location>
</feature>
<reference evidence="2 5" key="2">
    <citation type="submission" date="2021-02" db="EMBL/GenBank/DDBJ databases">
        <title>FDA dAtabase for Regulatory Grade micrObial Sequences (FDA-ARGOS): Supporting development and validation of Infectious Disease Dx tests.</title>
        <authorList>
            <person name="Carlson P."/>
            <person name="Fischbach M."/>
            <person name="Hastie J."/>
            <person name="Bilen M."/>
            <person name="Cheng A."/>
            <person name="Tallon L."/>
            <person name="Sadzewicz L."/>
            <person name="Zhao X."/>
            <person name="Boylan J."/>
            <person name="Ott S."/>
            <person name="Bowen H."/>
            <person name="Vavikolanu K."/>
            <person name="Mehta A."/>
            <person name="Aluvathingal J."/>
            <person name="Nadendla S."/>
            <person name="Yan Y."/>
            <person name="Sichtig H."/>
        </authorList>
    </citation>
    <scope>NUCLEOTIDE SEQUENCE [LARGE SCALE GENOMIC DNA]</scope>
    <source>
        <strain evidence="2 5">FDAARGOS_1229</strain>
    </source>
</reference>
<evidence type="ECO:0000313" key="2">
    <source>
        <dbReference type="EMBL" id="QRO50075.1"/>
    </source>
</evidence>
<accession>A0A412X0J0</accession>
<gene>
    <name evidence="3" type="ORF">DWW18_10050</name>
    <name evidence="2" type="ORF">I6J59_00040</name>
</gene>
<dbReference type="Pfam" id="PF01381">
    <property type="entry name" value="HTH_3"/>
    <property type="match status" value="1"/>
</dbReference>
<reference evidence="3 4" key="1">
    <citation type="submission" date="2018-08" db="EMBL/GenBank/DDBJ databases">
        <title>A genome reference for cultivated species of the human gut microbiota.</title>
        <authorList>
            <person name="Zou Y."/>
            <person name="Xue W."/>
            <person name="Luo G."/>
        </authorList>
    </citation>
    <scope>NUCLEOTIDE SEQUENCE [LARGE SCALE GENOMIC DNA]</scope>
    <source>
        <strain evidence="3 4">AF14-49</strain>
    </source>
</reference>
<dbReference type="Proteomes" id="UP000654720">
    <property type="component" value="Chromosome"/>
</dbReference>
<dbReference type="InterPro" id="IPR001387">
    <property type="entry name" value="Cro/C1-type_HTH"/>
</dbReference>
<evidence type="ECO:0000313" key="5">
    <source>
        <dbReference type="Proteomes" id="UP000654720"/>
    </source>
</evidence>
<dbReference type="SMART" id="SM00530">
    <property type="entry name" value="HTH_XRE"/>
    <property type="match status" value="1"/>
</dbReference>
<dbReference type="PROSITE" id="PS50943">
    <property type="entry name" value="HTH_CROC1"/>
    <property type="match status" value="1"/>
</dbReference>
<dbReference type="AlphaFoldDB" id="A0A412X0J0"/>
<evidence type="ECO:0000313" key="3">
    <source>
        <dbReference type="EMBL" id="RGV33737.1"/>
    </source>
</evidence>
<dbReference type="InterPro" id="IPR010982">
    <property type="entry name" value="Lambda_DNA-bd_dom_sf"/>
</dbReference>
<sequence length="133" mass="15446">MSTETIPMSKTHHGHSIKRVRDMLGIKQETLAAELNMTQQAFSKLEQKEQIEDEMLDKIAKILHVSTEALKTMSEEATINYINTFTDNENGHFFTQNCQYTFNPIDKIVELYERLVKAEQEKVALLEEQLKNK</sequence>
<protein>
    <submittedName>
        <fullName evidence="2">Helix-turn-helix transcriptional regulator</fullName>
    </submittedName>
    <submittedName>
        <fullName evidence="3">XRE family transcriptional regulator</fullName>
    </submittedName>
</protein>
<dbReference type="Proteomes" id="UP000283589">
    <property type="component" value="Unassembled WGS sequence"/>
</dbReference>
<dbReference type="CDD" id="cd00093">
    <property type="entry name" value="HTH_XRE"/>
    <property type="match status" value="1"/>
</dbReference>
<dbReference type="STRING" id="1121130.GCA_000519105_01611"/>
<dbReference type="Gene3D" id="1.10.260.40">
    <property type="entry name" value="lambda repressor-like DNA-binding domains"/>
    <property type="match status" value="1"/>
</dbReference>
<dbReference type="EMBL" id="CP069450">
    <property type="protein sequence ID" value="QRO50075.1"/>
    <property type="molecule type" value="Genomic_DNA"/>
</dbReference>
<evidence type="ECO:0000313" key="4">
    <source>
        <dbReference type="Proteomes" id="UP000283589"/>
    </source>
</evidence>
<dbReference type="SUPFAM" id="SSF47413">
    <property type="entry name" value="lambda repressor-like DNA-binding domains"/>
    <property type="match status" value="1"/>
</dbReference>